<organism evidence="10 11">
    <name type="scientific">Nocardioides luteus</name>
    <dbReference type="NCBI Taxonomy" id="1844"/>
    <lineage>
        <taxon>Bacteria</taxon>
        <taxon>Bacillati</taxon>
        <taxon>Actinomycetota</taxon>
        <taxon>Actinomycetes</taxon>
        <taxon>Propionibacteriales</taxon>
        <taxon>Nocardioidaceae</taxon>
        <taxon>Nocardioides</taxon>
    </lineage>
</organism>
<name>A0ABQ5SV36_9ACTN</name>
<feature type="compositionally biased region" description="Gly residues" evidence="6">
    <location>
        <begin position="524"/>
        <end position="538"/>
    </location>
</feature>
<evidence type="ECO:0000313" key="10">
    <source>
        <dbReference type="EMBL" id="GLJ68053.1"/>
    </source>
</evidence>
<dbReference type="Gene3D" id="1.10.1740.10">
    <property type="match status" value="1"/>
</dbReference>
<keyword evidence="4" id="KW-0238">DNA-binding</keyword>
<dbReference type="SUPFAM" id="SSF88659">
    <property type="entry name" value="Sigma3 and sigma4 domains of RNA polymerase sigma factors"/>
    <property type="match status" value="1"/>
</dbReference>
<dbReference type="Gene3D" id="2.60.40.2810">
    <property type="match status" value="2"/>
</dbReference>
<dbReference type="InterPro" id="IPR013249">
    <property type="entry name" value="RNA_pol_sigma70_r4_t2"/>
</dbReference>
<evidence type="ECO:0000256" key="3">
    <source>
        <dbReference type="ARBA" id="ARBA00023082"/>
    </source>
</evidence>
<dbReference type="SUPFAM" id="SSF88946">
    <property type="entry name" value="Sigma2 domain of RNA polymerase sigma factors"/>
    <property type="match status" value="1"/>
</dbReference>
<dbReference type="InterPro" id="IPR013324">
    <property type="entry name" value="RNA_pol_sigma_r3/r4-like"/>
</dbReference>
<feature type="region of interest" description="Disordered" evidence="6">
    <location>
        <begin position="315"/>
        <end position="423"/>
    </location>
</feature>
<dbReference type="InterPro" id="IPR014284">
    <property type="entry name" value="RNA_pol_sigma-70_dom"/>
</dbReference>
<evidence type="ECO:0000313" key="11">
    <source>
        <dbReference type="Proteomes" id="UP001142292"/>
    </source>
</evidence>
<feature type="region of interest" description="Disordered" evidence="6">
    <location>
        <begin position="727"/>
        <end position="836"/>
    </location>
</feature>
<evidence type="ECO:0000256" key="1">
    <source>
        <dbReference type="ARBA" id="ARBA00010641"/>
    </source>
</evidence>
<evidence type="ECO:0000256" key="2">
    <source>
        <dbReference type="ARBA" id="ARBA00023015"/>
    </source>
</evidence>
<evidence type="ECO:0000256" key="6">
    <source>
        <dbReference type="SAM" id="MobiDB-lite"/>
    </source>
</evidence>
<feature type="domain" description="Putative zinc-finger" evidence="9">
    <location>
        <begin position="198"/>
        <end position="231"/>
    </location>
</feature>
<dbReference type="PANTHER" id="PTHR43133">
    <property type="entry name" value="RNA POLYMERASE ECF-TYPE SIGMA FACTO"/>
    <property type="match status" value="1"/>
</dbReference>
<feature type="domain" description="RNA polymerase sigma factor 70 region 4 type 2" evidence="8">
    <location>
        <begin position="130"/>
        <end position="179"/>
    </location>
</feature>
<dbReference type="Pfam" id="PF13490">
    <property type="entry name" value="zf-HC2"/>
    <property type="match status" value="1"/>
</dbReference>
<dbReference type="Gene3D" id="1.10.10.10">
    <property type="entry name" value="Winged helix-like DNA-binding domain superfamily/Winged helix DNA-binding domain"/>
    <property type="match status" value="1"/>
</dbReference>
<feature type="compositionally biased region" description="Pro residues" evidence="6">
    <location>
        <begin position="352"/>
        <end position="377"/>
    </location>
</feature>
<feature type="compositionally biased region" description="Low complexity" evidence="6">
    <location>
        <begin position="378"/>
        <end position="390"/>
    </location>
</feature>
<keyword evidence="3" id="KW-0731">Sigma factor</keyword>
<dbReference type="NCBIfam" id="TIGR02937">
    <property type="entry name" value="sigma70-ECF"/>
    <property type="match status" value="1"/>
</dbReference>
<dbReference type="Pfam" id="PF04542">
    <property type="entry name" value="Sigma70_r2"/>
    <property type="match status" value="1"/>
</dbReference>
<keyword evidence="5" id="KW-0804">Transcription</keyword>
<dbReference type="EMBL" id="BSEL01000005">
    <property type="protein sequence ID" value="GLJ68053.1"/>
    <property type="molecule type" value="Genomic_DNA"/>
</dbReference>
<feature type="domain" description="RNA polymerase sigma-70 region 2" evidence="7">
    <location>
        <begin position="35"/>
        <end position="101"/>
    </location>
</feature>
<comment type="similarity">
    <text evidence="1">Belongs to the sigma-70 factor family. ECF subfamily.</text>
</comment>
<dbReference type="Pfam" id="PF17963">
    <property type="entry name" value="Big_9"/>
    <property type="match status" value="2"/>
</dbReference>
<evidence type="ECO:0000256" key="4">
    <source>
        <dbReference type="ARBA" id="ARBA00023125"/>
    </source>
</evidence>
<comment type="caution">
    <text evidence="10">The sequence shown here is derived from an EMBL/GenBank/DDBJ whole genome shotgun (WGS) entry which is preliminary data.</text>
</comment>
<dbReference type="InterPro" id="IPR027383">
    <property type="entry name" value="Znf_put"/>
</dbReference>
<evidence type="ECO:0000259" key="8">
    <source>
        <dbReference type="Pfam" id="PF08281"/>
    </source>
</evidence>
<gene>
    <name evidence="10" type="ORF">GCM10017579_20890</name>
</gene>
<evidence type="ECO:0008006" key="12">
    <source>
        <dbReference type="Google" id="ProtNLM"/>
    </source>
</evidence>
<dbReference type="Proteomes" id="UP001142292">
    <property type="component" value="Unassembled WGS sequence"/>
</dbReference>
<dbReference type="InterPro" id="IPR039425">
    <property type="entry name" value="RNA_pol_sigma-70-like"/>
</dbReference>
<protein>
    <recommendedName>
        <fullName evidence="12">RNA polymerase sigma-70 region 2 domain-containing protein</fullName>
    </recommendedName>
</protein>
<accession>A0ABQ5SV36</accession>
<reference evidence="10" key="1">
    <citation type="journal article" date="2014" name="Int. J. Syst. Evol. Microbiol.">
        <title>Complete genome of a new Firmicutes species belonging to the dominant human colonic microbiota ('Ruminococcus bicirculans') reveals two chromosomes and a selective capacity to utilize plant glucans.</title>
        <authorList>
            <consortium name="NISC Comparative Sequencing Program"/>
            <person name="Wegmann U."/>
            <person name="Louis P."/>
            <person name="Goesmann A."/>
            <person name="Henrissat B."/>
            <person name="Duncan S.H."/>
            <person name="Flint H.J."/>
        </authorList>
    </citation>
    <scope>NUCLEOTIDE SEQUENCE</scope>
    <source>
        <strain evidence="10">VKM Ac-1246</strain>
    </source>
</reference>
<keyword evidence="11" id="KW-1185">Reference proteome</keyword>
<feature type="compositionally biased region" description="Low complexity" evidence="6">
    <location>
        <begin position="800"/>
        <end position="817"/>
    </location>
</feature>
<dbReference type="RefSeq" id="WP_189120653.1">
    <property type="nucleotide sequence ID" value="NZ_BMRK01000027.1"/>
</dbReference>
<proteinExistence type="inferred from homology"/>
<feature type="compositionally biased region" description="Low complexity" evidence="6">
    <location>
        <begin position="321"/>
        <end position="337"/>
    </location>
</feature>
<reference evidence="10" key="2">
    <citation type="submission" date="2023-01" db="EMBL/GenBank/DDBJ databases">
        <authorList>
            <person name="Sun Q."/>
            <person name="Evtushenko L."/>
        </authorList>
    </citation>
    <scope>NUCLEOTIDE SEQUENCE</scope>
    <source>
        <strain evidence="10">VKM Ac-1246</strain>
    </source>
</reference>
<dbReference type="InterPro" id="IPR036388">
    <property type="entry name" value="WH-like_DNA-bd_sf"/>
</dbReference>
<evidence type="ECO:0000256" key="5">
    <source>
        <dbReference type="ARBA" id="ARBA00023163"/>
    </source>
</evidence>
<dbReference type="InterPro" id="IPR007627">
    <property type="entry name" value="RNA_pol_sigma70_r2"/>
</dbReference>
<feature type="compositionally biased region" description="Pro residues" evidence="6">
    <location>
        <begin position="752"/>
        <end position="781"/>
    </location>
</feature>
<evidence type="ECO:0000259" key="7">
    <source>
        <dbReference type="Pfam" id="PF04542"/>
    </source>
</evidence>
<dbReference type="InterPro" id="IPR013325">
    <property type="entry name" value="RNA_pol_sigma_r2"/>
</dbReference>
<keyword evidence="2" id="KW-0805">Transcription regulation</keyword>
<sequence length="845" mass="86003">MSESTPTTLSTLDAPGDAELITAVRGGDVDAYGALFERHVEAARRLARQLVSAGDVDDLVSEAFAKVLNVLQRGGGPDLAFRAYLLTSLRRLHVDKIRAASKLTTTDDMTPFDPGVPFEDTAVSGFDNQAAARAFQQLPERWQQVLWHTEVEGQKPAEIAPMLGMSANSVSALAYRAREGLKQAFISMHAQDAVEEACATTRANLGAYIRNGLSKRDSKKVDDHLQDCRPCTAIYLELTEVNSGMGAWLAPALLGTAGAGYLAAGGVAAKGGLLLFFGRVKDWALGDPVGRTVAGGAGVAAAAAVVAGFALTGGDPTPKQPASDEPAAEAPADPGAADPGGSGGSGDSAPPADEPAAPPADKPADPADPPADSPADPPADTAPAQAQQPPVITTPLAPVDATPGGKTVIDLTKGATDANGDPLSVKEATVAPTAHGTVTKGGATGSGGGKGGGVSGAIFGGLRMADETVTTVTYRPDVGWRGTDTIEYVLTDGNGGEVSGSVEVTTPNADPKAVDDSATATVEGGNGNGQGNNGGGLGNQPRTAEVTVDVLANDTDDNEDTLELDTIVDQPAHGSAEIVDGKVRYTMEEGYTGDSDSFTYRISDGHGGKDVGTVRVTLEEPPPPSHDASIALDHIPYEGYEHIQVDADGIPEGEFSATLRYEATGVAQPYPEATNPQSMWACSQVSAPTVPQGGVVKGECTLTSEDNGQAVLHFDFAAEGAWTFEGSLTPDGYTDPEAGNDRVSASGEGSPTPTPSPSPTEPPDPPQVPTPPTTPDVPQLPTPTDLPGIPGTPGENRSLPGSPTAPSAPSVPSGSGARNTTPVPEKGAAAGGLTWKGFLKAIGIG</sequence>
<feature type="region of interest" description="Disordered" evidence="6">
    <location>
        <begin position="491"/>
        <end position="541"/>
    </location>
</feature>
<evidence type="ECO:0000259" key="9">
    <source>
        <dbReference type="Pfam" id="PF13490"/>
    </source>
</evidence>
<dbReference type="Pfam" id="PF08281">
    <property type="entry name" value="Sigma70_r4_2"/>
    <property type="match status" value="1"/>
</dbReference>
<dbReference type="PANTHER" id="PTHR43133:SF8">
    <property type="entry name" value="RNA POLYMERASE SIGMA FACTOR HI_1459-RELATED"/>
    <property type="match status" value="1"/>
</dbReference>